<dbReference type="SMART" id="SM00421">
    <property type="entry name" value="HTH_LUXR"/>
    <property type="match status" value="1"/>
</dbReference>
<feature type="modified residue" description="4-aspartylphosphate" evidence="3">
    <location>
        <position position="55"/>
    </location>
</feature>
<dbReference type="CDD" id="cd06170">
    <property type="entry name" value="LuxR_C_like"/>
    <property type="match status" value="1"/>
</dbReference>
<name>A0A6S7A1Z9_9BURK</name>
<dbReference type="PRINTS" id="PR00038">
    <property type="entry name" value="HTHLUXR"/>
</dbReference>
<organism evidence="6 7">
    <name type="scientific">Achromobacter kerstersii</name>
    <dbReference type="NCBI Taxonomy" id="1353890"/>
    <lineage>
        <taxon>Bacteria</taxon>
        <taxon>Pseudomonadati</taxon>
        <taxon>Pseudomonadota</taxon>
        <taxon>Betaproteobacteria</taxon>
        <taxon>Burkholderiales</taxon>
        <taxon>Alcaligenaceae</taxon>
        <taxon>Achromobacter</taxon>
    </lineage>
</organism>
<dbReference type="SMART" id="SM00448">
    <property type="entry name" value="REC"/>
    <property type="match status" value="1"/>
</dbReference>
<feature type="domain" description="HTH luxR-type" evidence="4">
    <location>
        <begin position="144"/>
        <end position="209"/>
    </location>
</feature>
<dbReference type="PANTHER" id="PTHR43214:SF17">
    <property type="entry name" value="TRANSCRIPTIONAL REGULATORY PROTEIN RCSB"/>
    <property type="match status" value="1"/>
</dbReference>
<dbReference type="SUPFAM" id="SSF52172">
    <property type="entry name" value="CheY-like"/>
    <property type="match status" value="1"/>
</dbReference>
<dbReference type="InterPro" id="IPR058245">
    <property type="entry name" value="NreC/VraR/RcsB-like_REC"/>
</dbReference>
<gene>
    <name evidence="6" type="primary">rcsB_4</name>
    <name evidence="6" type="ORF">LMG3441_03011</name>
</gene>
<dbReference type="RefSeq" id="WP_175170181.1">
    <property type="nucleotide sequence ID" value="NZ_CADIJQ010000004.1"/>
</dbReference>
<dbReference type="SUPFAM" id="SSF46894">
    <property type="entry name" value="C-terminal effector domain of the bipartite response regulators"/>
    <property type="match status" value="1"/>
</dbReference>
<evidence type="ECO:0000259" key="4">
    <source>
        <dbReference type="PROSITE" id="PS50043"/>
    </source>
</evidence>
<dbReference type="PANTHER" id="PTHR43214">
    <property type="entry name" value="TWO-COMPONENT RESPONSE REGULATOR"/>
    <property type="match status" value="1"/>
</dbReference>
<evidence type="ECO:0000256" key="1">
    <source>
        <dbReference type="ARBA" id="ARBA00022553"/>
    </source>
</evidence>
<dbReference type="Pfam" id="PF00196">
    <property type="entry name" value="GerE"/>
    <property type="match status" value="1"/>
</dbReference>
<accession>A0A6S7A1Z9</accession>
<evidence type="ECO:0000313" key="6">
    <source>
        <dbReference type="EMBL" id="CAB3709120.1"/>
    </source>
</evidence>
<dbReference type="GO" id="GO:0003677">
    <property type="term" value="F:DNA binding"/>
    <property type="evidence" value="ECO:0007669"/>
    <property type="project" value="UniProtKB-KW"/>
</dbReference>
<dbReference type="Gene3D" id="3.40.50.2300">
    <property type="match status" value="1"/>
</dbReference>
<evidence type="ECO:0000256" key="3">
    <source>
        <dbReference type="PROSITE-ProRule" id="PRU00169"/>
    </source>
</evidence>
<dbReference type="InterPro" id="IPR000792">
    <property type="entry name" value="Tscrpt_reg_LuxR_C"/>
</dbReference>
<dbReference type="AlphaFoldDB" id="A0A6S7A1Z9"/>
<dbReference type="CDD" id="cd17535">
    <property type="entry name" value="REC_NarL-like"/>
    <property type="match status" value="1"/>
</dbReference>
<dbReference type="GO" id="GO:0000160">
    <property type="term" value="P:phosphorelay signal transduction system"/>
    <property type="evidence" value="ECO:0007669"/>
    <property type="project" value="InterPro"/>
</dbReference>
<keyword evidence="7" id="KW-1185">Reference proteome</keyword>
<dbReference type="Proteomes" id="UP000494269">
    <property type="component" value="Unassembled WGS sequence"/>
</dbReference>
<dbReference type="Pfam" id="PF00072">
    <property type="entry name" value="Response_reg"/>
    <property type="match status" value="1"/>
</dbReference>
<dbReference type="PROSITE" id="PS50043">
    <property type="entry name" value="HTH_LUXR_2"/>
    <property type="match status" value="1"/>
</dbReference>
<proteinExistence type="predicted"/>
<dbReference type="InterPro" id="IPR011006">
    <property type="entry name" value="CheY-like_superfamily"/>
</dbReference>
<dbReference type="GO" id="GO:0006355">
    <property type="term" value="P:regulation of DNA-templated transcription"/>
    <property type="evidence" value="ECO:0007669"/>
    <property type="project" value="InterPro"/>
</dbReference>
<protein>
    <submittedName>
        <fullName evidence="6">Transcriptional regulatory protein RcsB</fullName>
    </submittedName>
</protein>
<dbReference type="InterPro" id="IPR039420">
    <property type="entry name" value="WalR-like"/>
</dbReference>
<sequence length="231" mass="25407">MQISLIIADDHPALITGVKHELADFHTISIVGTASNSTETFELLAKSHCDVLVTDYVMPGGEFGDGMTMLSFLRRRYPDLKIIVFTTIDNRAMVAEMVKIGAHAVLSKVDVIGHLISAIHAVYAGATYFSPKFRSSSAVGRVAQIDPAQKLTRRETEVVRLYVSGVSINEIASQFNRSKQTISSQKTSAMRKLGIERDVELFRFAYETGLLTEGGTPSEHDTMDAMLAEHE</sequence>
<dbReference type="EMBL" id="CADIJQ010000004">
    <property type="protein sequence ID" value="CAB3709120.1"/>
    <property type="molecule type" value="Genomic_DNA"/>
</dbReference>
<reference evidence="6 7" key="1">
    <citation type="submission" date="2020-04" db="EMBL/GenBank/DDBJ databases">
        <authorList>
            <person name="De Canck E."/>
        </authorList>
    </citation>
    <scope>NUCLEOTIDE SEQUENCE [LARGE SCALE GENOMIC DNA]</scope>
    <source>
        <strain evidence="6 7">LMG 3441</strain>
    </source>
</reference>
<dbReference type="InterPro" id="IPR016032">
    <property type="entry name" value="Sig_transdc_resp-reg_C-effctor"/>
</dbReference>
<dbReference type="PROSITE" id="PS50110">
    <property type="entry name" value="RESPONSE_REGULATORY"/>
    <property type="match status" value="1"/>
</dbReference>
<feature type="domain" description="Response regulatory" evidence="5">
    <location>
        <begin position="4"/>
        <end position="123"/>
    </location>
</feature>
<keyword evidence="2" id="KW-0238">DNA-binding</keyword>
<evidence type="ECO:0000256" key="2">
    <source>
        <dbReference type="ARBA" id="ARBA00023125"/>
    </source>
</evidence>
<evidence type="ECO:0000259" key="5">
    <source>
        <dbReference type="PROSITE" id="PS50110"/>
    </source>
</evidence>
<dbReference type="InterPro" id="IPR001789">
    <property type="entry name" value="Sig_transdc_resp-reg_receiver"/>
</dbReference>
<keyword evidence="1 3" id="KW-0597">Phosphoprotein</keyword>
<evidence type="ECO:0000313" key="7">
    <source>
        <dbReference type="Proteomes" id="UP000494269"/>
    </source>
</evidence>